<keyword evidence="3" id="KW-0472">Membrane</keyword>
<dbReference type="InterPro" id="IPR052145">
    <property type="entry name" value="Mediator/Homeobox_domain"/>
</dbReference>
<evidence type="ECO:0000313" key="5">
    <source>
        <dbReference type="Proteomes" id="UP000541610"/>
    </source>
</evidence>
<gene>
    <name evidence="4" type="ORF">FOZ60_017255</name>
</gene>
<evidence type="ECO:0000313" key="4">
    <source>
        <dbReference type="EMBL" id="KAF4690519.1"/>
    </source>
</evidence>
<feature type="region of interest" description="Disordered" evidence="2">
    <location>
        <begin position="103"/>
        <end position="129"/>
    </location>
</feature>
<keyword evidence="3" id="KW-1133">Transmembrane helix</keyword>
<keyword evidence="3" id="KW-0812">Transmembrane</keyword>
<evidence type="ECO:0000256" key="3">
    <source>
        <dbReference type="SAM" id="Phobius"/>
    </source>
</evidence>
<dbReference type="PANTHER" id="PTHR24330">
    <property type="entry name" value="HOMEOBOX PROTEIN BARH-LIKE"/>
    <property type="match status" value="1"/>
</dbReference>
<dbReference type="InterPro" id="IPR029044">
    <property type="entry name" value="Nucleotide-diphossugar_trans"/>
</dbReference>
<comment type="caution">
    <text evidence="4">The sequence shown here is derived from an EMBL/GenBank/DDBJ whole genome shotgun (WGS) entry which is preliminary data.</text>
</comment>
<feature type="compositionally biased region" description="Basic and acidic residues" evidence="2">
    <location>
        <begin position="869"/>
        <end position="880"/>
    </location>
</feature>
<evidence type="ECO:0000256" key="1">
    <source>
        <dbReference type="SAM" id="Coils"/>
    </source>
</evidence>
<dbReference type="OrthoDB" id="2590398at2759"/>
<evidence type="ECO:0000256" key="2">
    <source>
        <dbReference type="SAM" id="MobiDB-lite"/>
    </source>
</evidence>
<name>A0A7J6P317_PEROL</name>
<dbReference type="SUPFAM" id="SSF53448">
    <property type="entry name" value="Nucleotide-diphospho-sugar transferases"/>
    <property type="match status" value="1"/>
</dbReference>
<feature type="transmembrane region" description="Helical" evidence="3">
    <location>
        <begin position="1225"/>
        <end position="1247"/>
    </location>
</feature>
<evidence type="ECO:0008006" key="6">
    <source>
        <dbReference type="Google" id="ProtNLM"/>
    </source>
</evidence>
<feature type="region of interest" description="Disordered" evidence="2">
    <location>
        <begin position="703"/>
        <end position="728"/>
    </location>
</feature>
<accession>A0A7J6P317</accession>
<reference evidence="4 5" key="1">
    <citation type="submission" date="2020-04" db="EMBL/GenBank/DDBJ databases">
        <title>Perkinsus olseni comparative genomics.</title>
        <authorList>
            <person name="Bogema D.R."/>
        </authorList>
    </citation>
    <scope>NUCLEOTIDE SEQUENCE [LARGE SCALE GENOMIC DNA]</scope>
    <source>
        <strain evidence="4">00978-12</strain>
    </source>
</reference>
<dbReference type="EMBL" id="JABANP010000097">
    <property type="protein sequence ID" value="KAF4690519.1"/>
    <property type="molecule type" value="Genomic_DNA"/>
</dbReference>
<feature type="transmembrane region" description="Helical" evidence="3">
    <location>
        <begin position="772"/>
        <end position="792"/>
    </location>
</feature>
<feature type="transmembrane region" description="Helical" evidence="3">
    <location>
        <begin position="449"/>
        <end position="471"/>
    </location>
</feature>
<dbReference type="PANTHER" id="PTHR24330:SF19">
    <property type="entry name" value="MEDIATOR OF RNA POLYMERASE II TRANSCRIPTION SUBUNIT 29"/>
    <property type="match status" value="1"/>
</dbReference>
<feature type="transmembrane region" description="Helical" evidence="3">
    <location>
        <begin position="1259"/>
        <end position="1278"/>
    </location>
</feature>
<sequence length="1336" mass="154729">MGMVLLCRIVREGRRRMKYDAVATDNNDNNTTIQEHCKEGGYHVDADDEGRERSRCYVVLRKKIRNYELHNWQLDAQLQGTIARCRELEQRCNDARNKARHDRATFGCPKGTNKSDQYNTLSDDGDSSREQVLRDGVRECKGKVEGRDNIRRQLSRKLKDVENDNTTLKERIDELNEGLRRKDNEISNVINDAEERLMKEREYHSSVKQEMEMRMATLEGELQEAKGRIGDVQDEAARQLDAIRTIHDRELRGEREAAERRRNDKEVLITTLTQQLHDARSTIDDLSAQLQGIAAEAQQQQQLAQQQQQLAQQQQQLAQQQQQQAQQQQQQAQQQQQEECSQNAVMSPRDATTSCHYDFRNVIVTPCTTTVAVQTIPTSTTAVQQKKKPSRTWNKGNQCCMIVCCDAEDKKSSKYTQTPSTINDDYVDDIRKCGIILTRAFTCMLCDGVFWMMVYIPIPLVVIHYVVNVYYNNNNTKQQQQQQQQPQDTFNVIGEKAMLDVNTPTCRLDIAYNYESAWKLQHDNMTVPYGTKPEDALESYTCRTSDTNQLCPDPATIDKDETVMMQNEKCDVWLAGGAWSQRTDCYKLQLNQYCGYTFDFTPGDIIAIRGLIFADCFIVLFWLCAEFTLRRVDKGLKEEQAEGSERMEVELPSKRRLLRQQVLTRWSDDAQRNYYYSSGMSGIVSTVDNSVYSEQLLLNQQQEEGGGGGIVSSTSGDPPPLVESNGMKSRYYSRDPRKRFQSAAWLRSLSQYKQLSSSKRHRFNSRAWTRTITLDAFFYLLITFSQWFIIYFSPHQKTVHPTYTDALVAVIEIWNATSFLEWMIFIDVLLDFCLFLCAVFVVKWPTKPVYAERVKDSLHKLTVHGDSDDAYHRPTRHEDAQVDSSFSPSYSYDGYEYDDDDDDISSVDTGSAKFIMDQTMTQDVCLMIACHQSVMTEERYETFTGTLRSALQVFPPSHIFVCDNGRTYTPFDDTQWAAQQVHPDINYLYVPEGNKTFAFYWCNKYWIPYLARQGRVADFRYAVIIDDDVPLPPDLHIPYQMLDQNPNIKAVHFPITAATPDGSMNQLVQCQDIEYKLAGLHKLFQSTLSSSLSCHGAVALWDRQTLDEIFYEHDTVFNGEDMYMGLSLLRRRDSSRIYSCAADVVPTYAPDNWGMLFRQRVKSWDVTSHKKTFTYIWEIINPRSWCHGPSWVLKPYFIQELLTIILDWLRVFLLAGLLVRDWVSLVLMAAVFTLLLYVMVLLFEYIVLRDRRDLRSSPLTIVLFPWYRLSALFFRMGALCQNIFTYSKDRKGIKIRVREDEIRDIPPCPPSPDVDWFTVWTGDDDQQQQQEQGEGW</sequence>
<feature type="transmembrane region" description="Helical" evidence="3">
    <location>
        <begin position="822"/>
        <end position="842"/>
    </location>
</feature>
<organism evidence="4 5">
    <name type="scientific">Perkinsus olseni</name>
    <name type="common">Perkinsus atlanticus</name>
    <dbReference type="NCBI Taxonomy" id="32597"/>
    <lineage>
        <taxon>Eukaryota</taxon>
        <taxon>Sar</taxon>
        <taxon>Alveolata</taxon>
        <taxon>Perkinsozoa</taxon>
        <taxon>Perkinsea</taxon>
        <taxon>Perkinsida</taxon>
        <taxon>Perkinsidae</taxon>
        <taxon>Perkinsus</taxon>
    </lineage>
</organism>
<proteinExistence type="predicted"/>
<feature type="compositionally biased region" description="Polar residues" evidence="2">
    <location>
        <begin position="112"/>
        <end position="122"/>
    </location>
</feature>
<keyword evidence="1" id="KW-0175">Coiled coil</keyword>
<feature type="coiled-coil region" evidence="1">
    <location>
        <begin position="151"/>
        <end position="338"/>
    </location>
</feature>
<feature type="region of interest" description="Disordered" evidence="2">
    <location>
        <begin position="869"/>
        <end position="888"/>
    </location>
</feature>
<protein>
    <recommendedName>
        <fullName evidence="6">Glycosyltransferase 2-like domain-containing protein</fullName>
    </recommendedName>
</protein>
<dbReference type="Proteomes" id="UP000541610">
    <property type="component" value="Unassembled WGS sequence"/>
</dbReference>